<evidence type="ECO:0000256" key="3">
    <source>
        <dbReference type="ARBA" id="ARBA00022617"/>
    </source>
</evidence>
<feature type="binding site" description="covalent" evidence="8">
    <location>
        <position position="109"/>
    </location>
    <ligand>
        <name>heme c</name>
        <dbReference type="ChEBI" id="CHEBI:61717"/>
    </ligand>
</feature>
<dbReference type="Gene3D" id="1.10.760.10">
    <property type="entry name" value="Cytochrome c-like domain"/>
    <property type="match status" value="1"/>
</dbReference>
<protein>
    <recommendedName>
        <fullName evidence="1">Cytochrome c-551</fullName>
    </recommendedName>
    <alternativeName>
        <fullName evidence="7">Cytochrome c551</fullName>
    </alternativeName>
</protein>
<dbReference type="SUPFAM" id="SSF46626">
    <property type="entry name" value="Cytochrome c"/>
    <property type="match status" value="1"/>
</dbReference>
<dbReference type="Pfam" id="PF00034">
    <property type="entry name" value="Cytochrom_C"/>
    <property type="match status" value="1"/>
</dbReference>
<gene>
    <name evidence="12" type="ORF">JAZ07_11615</name>
</gene>
<evidence type="ECO:0000259" key="11">
    <source>
        <dbReference type="PROSITE" id="PS51007"/>
    </source>
</evidence>
<name>A0A9E4KDN5_9GAMM</name>
<proteinExistence type="predicted"/>
<keyword evidence="3 8" id="KW-0349">Heme</keyword>
<evidence type="ECO:0000256" key="4">
    <source>
        <dbReference type="ARBA" id="ARBA00022723"/>
    </source>
</evidence>
<dbReference type="InterPro" id="IPR036909">
    <property type="entry name" value="Cyt_c-like_dom_sf"/>
</dbReference>
<feature type="signal peptide" evidence="10">
    <location>
        <begin position="1"/>
        <end position="28"/>
    </location>
</feature>
<dbReference type="InterPro" id="IPR009056">
    <property type="entry name" value="Cyt_c-like_dom"/>
</dbReference>
<keyword evidence="5" id="KW-0249">Electron transport</keyword>
<evidence type="ECO:0000256" key="9">
    <source>
        <dbReference type="SAM" id="MobiDB-lite"/>
    </source>
</evidence>
<evidence type="ECO:0000256" key="2">
    <source>
        <dbReference type="ARBA" id="ARBA00022448"/>
    </source>
</evidence>
<dbReference type="PROSITE" id="PS51007">
    <property type="entry name" value="CYTC"/>
    <property type="match status" value="1"/>
</dbReference>
<accession>A0A9E4KDN5</accession>
<dbReference type="PRINTS" id="PR00606">
    <property type="entry name" value="CYTCHROMECID"/>
</dbReference>
<dbReference type="AlphaFoldDB" id="A0A9E4KDN5"/>
<feature type="domain" description="Cytochrome c" evidence="11">
    <location>
        <begin position="93"/>
        <end position="179"/>
    </location>
</feature>
<evidence type="ECO:0000313" key="12">
    <source>
        <dbReference type="EMBL" id="MCG7946982.1"/>
    </source>
</evidence>
<keyword evidence="2" id="KW-0813">Transport</keyword>
<sequence length="179" mass="17601">MSIHVVTKSGVLTGVAVASLLVSAQLFAEERPEVLERIAPIGKVAVEGAAKPAEAAPAPAPAAAAESAPAAETAAAPAAETAPAEAAPAAAAPAAPSGDALAVATSSGCMACHQVETKVVGPAYKEVAAKYKGDAAALEMLVGKVKAGGVGTWGQIPMPPHAHVSDENIRTVVGWILSM</sequence>
<keyword evidence="4 8" id="KW-0479">Metal-binding</keyword>
<dbReference type="Proteomes" id="UP000886667">
    <property type="component" value="Unassembled WGS sequence"/>
</dbReference>
<evidence type="ECO:0000256" key="10">
    <source>
        <dbReference type="SAM" id="SignalP"/>
    </source>
</evidence>
<dbReference type="EMBL" id="JAEPCM010000400">
    <property type="protein sequence ID" value="MCG7946982.1"/>
    <property type="molecule type" value="Genomic_DNA"/>
</dbReference>
<dbReference type="InterPro" id="IPR002324">
    <property type="entry name" value="Cyt_c_ID"/>
</dbReference>
<evidence type="ECO:0000256" key="6">
    <source>
        <dbReference type="ARBA" id="ARBA00023004"/>
    </source>
</evidence>
<keyword evidence="6 8" id="KW-0408">Iron</keyword>
<evidence type="ECO:0000256" key="5">
    <source>
        <dbReference type="ARBA" id="ARBA00022982"/>
    </source>
</evidence>
<comment type="PTM">
    <text evidence="8">Binds 1 heme c group covalently per subunit.</text>
</comment>
<feature type="region of interest" description="Disordered" evidence="9">
    <location>
        <begin position="57"/>
        <end position="82"/>
    </location>
</feature>
<dbReference type="GO" id="GO:0005506">
    <property type="term" value="F:iron ion binding"/>
    <property type="evidence" value="ECO:0007669"/>
    <property type="project" value="InterPro"/>
</dbReference>
<organism evidence="12 13">
    <name type="scientific">Candidatus Thiodiazotropha taylori</name>
    <dbReference type="NCBI Taxonomy" id="2792791"/>
    <lineage>
        <taxon>Bacteria</taxon>
        <taxon>Pseudomonadati</taxon>
        <taxon>Pseudomonadota</taxon>
        <taxon>Gammaproteobacteria</taxon>
        <taxon>Chromatiales</taxon>
        <taxon>Sedimenticolaceae</taxon>
        <taxon>Candidatus Thiodiazotropha</taxon>
    </lineage>
</organism>
<dbReference type="GO" id="GO:0009055">
    <property type="term" value="F:electron transfer activity"/>
    <property type="evidence" value="ECO:0007669"/>
    <property type="project" value="InterPro"/>
</dbReference>
<evidence type="ECO:0000256" key="7">
    <source>
        <dbReference type="ARBA" id="ARBA00031244"/>
    </source>
</evidence>
<keyword evidence="10" id="KW-0732">Signal</keyword>
<feature type="binding site" description="covalent" evidence="8">
    <location>
        <position position="158"/>
    </location>
    <ligand>
        <name>heme c</name>
        <dbReference type="ChEBI" id="CHEBI:61717"/>
    </ligand>
</feature>
<evidence type="ECO:0000313" key="13">
    <source>
        <dbReference type="Proteomes" id="UP000886667"/>
    </source>
</evidence>
<feature type="binding site" description="covalent" evidence="8">
    <location>
        <position position="113"/>
    </location>
    <ligand>
        <name>heme c</name>
        <dbReference type="ChEBI" id="CHEBI:61717"/>
    </ligand>
</feature>
<dbReference type="GO" id="GO:0020037">
    <property type="term" value="F:heme binding"/>
    <property type="evidence" value="ECO:0007669"/>
    <property type="project" value="InterPro"/>
</dbReference>
<reference evidence="12" key="1">
    <citation type="journal article" date="2021" name="Proc. Natl. Acad. Sci. U.S.A.">
        <title>Global biogeography of chemosynthetic symbionts reveals both localized and globally distributed symbiont groups. .</title>
        <authorList>
            <person name="Osvatic J.T."/>
            <person name="Wilkins L.G.E."/>
            <person name="Leibrecht L."/>
            <person name="Leray M."/>
            <person name="Zauner S."/>
            <person name="Polzin J."/>
            <person name="Camacho Y."/>
            <person name="Gros O."/>
            <person name="van Gils J.A."/>
            <person name="Eisen J.A."/>
            <person name="Petersen J.M."/>
            <person name="Yuen B."/>
        </authorList>
    </citation>
    <scope>NUCLEOTIDE SEQUENCE</scope>
    <source>
        <strain evidence="12">MAGclacostrist064TRANS</strain>
    </source>
</reference>
<feature type="chain" id="PRO_5038417877" description="Cytochrome c-551" evidence="10">
    <location>
        <begin position="29"/>
        <end position="179"/>
    </location>
</feature>
<comment type="caution">
    <text evidence="12">The sequence shown here is derived from an EMBL/GenBank/DDBJ whole genome shotgun (WGS) entry which is preliminary data.</text>
</comment>
<evidence type="ECO:0000256" key="1">
    <source>
        <dbReference type="ARBA" id="ARBA00021020"/>
    </source>
</evidence>
<evidence type="ECO:0000256" key="8">
    <source>
        <dbReference type="PIRSR" id="PIRSR602324-1"/>
    </source>
</evidence>